<dbReference type="RefSeq" id="XP_040782969.1">
    <property type="nucleotide sequence ID" value="XM_040927240.1"/>
</dbReference>
<dbReference type="Proteomes" id="UP000800039">
    <property type="component" value="Unassembled WGS sequence"/>
</dbReference>
<protein>
    <submittedName>
        <fullName evidence="2">Uncharacterized protein</fullName>
    </submittedName>
</protein>
<feature type="compositionally biased region" description="Polar residues" evidence="1">
    <location>
        <begin position="137"/>
        <end position="153"/>
    </location>
</feature>
<sequence>MNERREHLPSPVKKHILWSSPLKGMEQPVRSFKSFIQTVPPNPSSEDEKPLPPTPSTPTGPTSPSWPHDLASLERTSSVTSWRAPAEWKWEIPIPPSQPFQSTSIFAARKYSPLLPEPSTPRSEMSLDLSLRPFEQSHFQQPQLLPIQESSNGRPEPPPRNPSRTLLHRTSSSEDESEMSTPSIRYGLPSSLPGSGTYAAYPAALRPQNKSPQSSTNAKAFASLGIDPPGNTESARDNRATSPSSMEGDDDAPANLSLRGKQLRPLNRGSPIVDNGLENNELTAKMRQLSFSKDYHDVLADQYHELHTQQPKVPFKKQMQKRDQKTTTSWVPYHLKAGQNRHVTKSQLHPRSASDSAVPRRKQIPESEVDRLLGKDIRLPSFLAHTRGLRPVKRRAKTAEAGHHIESSSQPTLPLELRTPLLRLPGGFVLVRQKSSEAPQSQAASSQEVWPPAEIARQRSNTTSPVSVSDTSQGRSSSYSQHWQVLVAPTVATNKRQRNSLGSPSSLYSRSSTSSPPTSPLAQEISLPRTPPPIPPHGARRPKRPFVSSPLPRHSEENIQRKPVESKDDHDNHMQRVLSKARGARDAWRRHQRELRHDKLKQSIKVLGPTDPAVVAGYVRREGRRLENGEADSGRVPGYLVSGPV</sequence>
<evidence type="ECO:0000256" key="1">
    <source>
        <dbReference type="SAM" id="MobiDB-lite"/>
    </source>
</evidence>
<evidence type="ECO:0000313" key="2">
    <source>
        <dbReference type="EMBL" id="KAF1840406.1"/>
    </source>
</evidence>
<feature type="region of interest" description="Disordered" evidence="1">
    <location>
        <begin position="390"/>
        <end position="412"/>
    </location>
</feature>
<accession>A0A9P4G7D7</accession>
<comment type="caution">
    <text evidence="2">The sequence shown here is derived from an EMBL/GenBank/DDBJ whole genome shotgun (WGS) entry which is preliminary data.</text>
</comment>
<feature type="region of interest" description="Disordered" evidence="1">
    <location>
        <begin position="113"/>
        <end position="274"/>
    </location>
</feature>
<feature type="compositionally biased region" description="Polar residues" evidence="1">
    <location>
        <begin position="458"/>
        <end position="483"/>
    </location>
</feature>
<dbReference type="GeneID" id="63844492"/>
<dbReference type="AlphaFoldDB" id="A0A9P4G7D7"/>
<reference evidence="2" key="1">
    <citation type="submission" date="2020-01" db="EMBL/GenBank/DDBJ databases">
        <authorList>
            <consortium name="DOE Joint Genome Institute"/>
            <person name="Haridas S."/>
            <person name="Albert R."/>
            <person name="Binder M."/>
            <person name="Bloem J."/>
            <person name="Labutti K."/>
            <person name="Salamov A."/>
            <person name="Andreopoulos B."/>
            <person name="Baker S.E."/>
            <person name="Barry K."/>
            <person name="Bills G."/>
            <person name="Bluhm B.H."/>
            <person name="Cannon C."/>
            <person name="Castanera R."/>
            <person name="Culley D.E."/>
            <person name="Daum C."/>
            <person name="Ezra D."/>
            <person name="Gonzalez J.B."/>
            <person name="Henrissat B."/>
            <person name="Kuo A."/>
            <person name="Liang C."/>
            <person name="Lipzen A."/>
            <person name="Lutzoni F."/>
            <person name="Magnuson J."/>
            <person name="Mondo S."/>
            <person name="Nolan M."/>
            <person name="Ohm R."/>
            <person name="Pangilinan J."/>
            <person name="Park H.-J."/>
            <person name="Ramirez L."/>
            <person name="Alfaro M."/>
            <person name="Sun H."/>
            <person name="Tritt A."/>
            <person name="Yoshinaga Y."/>
            <person name="Zwiers L.-H."/>
            <person name="Turgeon B.G."/>
            <person name="Goodwin S.B."/>
            <person name="Spatafora J.W."/>
            <person name="Crous P.W."/>
            <person name="Grigoriev I.V."/>
        </authorList>
    </citation>
    <scope>NUCLEOTIDE SEQUENCE</scope>
    <source>
        <strain evidence="2">CBS 394.84</strain>
    </source>
</reference>
<name>A0A9P4G7D7_9PLEO</name>
<feature type="region of interest" description="Disordered" evidence="1">
    <location>
        <begin position="433"/>
        <end position="572"/>
    </location>
</feature>
<evidence type="ECO:0000313" key="3">
    <source>
        <dbReference type="Proteomes" id="UP000800039"/>
    </source>
</evidence>
<feature type="compositionally biased region" description="Low complexity" evidence="1">
    <location>
        <begin position="500"/>
        <end position="516"/>
    </location>
</feature>
<feature type="compositionally biased region" description="Polar residues" evidence="1">
    <location>
        <begin position="345"/>
        <end position="355"/>
    </location>
</feature>
<feature type="compositionally biased region" description="Basic and acidic residues" evidence="1">
    <location>
        <begin position="553"/>
        <end position="572"/>
    </location>
</feature>
<organism evidence="2 3">
    <name type="scientific">Cucurbitaria berberidis CBS 394.84</name>
    <dbReference type="NCBI Taxonomy" id="1168544"/>
    <lineage>
        <taxon>Eukaryota</taxon>
        <taxon>Fungi</taxon>
        <taxon>Dikarya</taxon>
        <taxon>Ascomycota</taxon>
        <taxon>Pezizomycotina</taxon>
        <taxon>Dothideomycetes</taxon>
        <taxon>Pleosporomycetidae</taxon>
        <taxon>Pleosporales</taxon>
        <taxon>Pleosporineae</taxon>
        <taxon>Cucurbitariaceae</taxon>
        <taxon>Cucurbitaria</taxon>
    </lineage>
</organism>
<dbReference type="OrthoDB" id="3771671at2759"/>
<feature type="compositionally biased region" description="Low complexity" evidence="1">
    <location>
        <begin position="436"/>
        <end position="448"/>
    </location>
</feature>
<feature type="region of interest" description="Disordered" evidence="1">
    <location>
        <begin position="29"/>
        <end position="78"/>
    </location>
</feature>
<feature type="compositionally biased region" description="Polar residues" evidence="1">
    <location>
        <begin position="208"/>
        <end position="218"/>
    </location>
</feature>
<proteinExistence type="predicted"/>
<gene>
    <name evidence="2" type="ORF">K460DRAFT_207769</name>
</gene>
<dbReference type="EMBL" id="ML976620">
    <property type="protein sequence ID" value="KAF1840406.1"/>
    <property type="molecule type" value="Genomic_DNA"/>
</dbReference>
<keyword evidence="3" id="KW-1185">Reference proteome</keyword>
<feature type="region of interest" description="Disordered" evidence="1">
    <location>
        <begin position="341"/>
        <end position="369"/>
    </location>
</feature>
<feature type="compositionally biased region" description="Basic and acidic residues" evidence="1">
    <location>
        <begin position="397"/>
        <end position="406"/>
    </location>
</feature>